<feature type="transmembrane region" description="Helical" evidence="9">
    <location>
        <begin position="60"/>
        <end position="92"/>
    </location>
</feature>
<feature type="transmembrane region" description="Helical" evidence="9">
    <location>
        <begin position="233"/>
        <end position="256"/>
    </location>
</feature>
<dbReference type="AlphaFoldDB" id="A0A7Z7FEJ8"/>
<evidence type="ECO:0000256" key="8">
    <source>
        <dbReference type="ARBA" id="ARBA00023136"/>
    </source>
</evidence>
<dbReference type="PANTHER" id="PTHR30425">
    <property type="entry name" value="PHOSPHATE TRANSPORT SYSTEM PERMEASE PROTEIN PST"/>
    <property type="match status" value="1"/>
</dbReference>
<evidence type="ECO:0000256" key="3">
    <source>
        <dbReference type="ARBA" id="ARBA00022448"/>
    </source>
</evidence>
<keyword evidence="6 9" id="KW-0812">Transmembrane</keyword>
<evidence type="ECO:0000256" key="2">
    <source>
        <dbReference type="ARBA" id="ARBA00007069"/>
    </source>
</evidence>
<dbReference type="NCBIfam" id="TIGR02138">
    <property type="entry name" value="phosphate_pstC"/>
    <property type="match status" value="1"/>
</dbReference>
<dbReference type="SUPFAM" id="SSF161098">
    <property type="entry name" value="MetI-like"/>
    <property type="match status" value="1"/>
</dbReference>
<dbReference type="GO" id="GO:0005315">
    <property type="term" value="F:phosphate transmembrane transporter activity"/>
    <property type="evidence" value="ECO:0007669"/>
    <property type="project" value="InterPro"/>
</dbReference>
<evidence type="ECO:0000256" key="1">
    <source>
        <dbReference type="ARBA" id="ARBA00004651"/>
    </source>
</evidence>
<dbReference type="InterPro" id="IPR035906">
    <property type="entry name" value="MetI-like_sf"/>
</dbReference>
<keyword evidence="8 9" id="KW-0472">Membrane</keyword>
<accession>A0A7Z7FEJ8</accession>
<feature type="transmembrane region" description="Helical" evidence="9">
    <location>
        <begin position="134"/>
        <end position="152"/>
    </location>
</feature>
<dbReference type="RefSeq" id="WP_091710101.1">
    <property type="nucleotide sequence ID" value="NZ_FNCA01000005.1"/>
</dbReference>
<comment type="similarity">
    <text evidence="2 10">Belongs to the binding-protein-dependent transport system permease family. CysTW subfamily.</text>
</comment>
<dbReference type="InterPro" id="IPR011864">
    <property type="entry name" value="Phosphate_PstC"/>
</dbReference>
<protein>
    <recommendedName>
        <fullName evidence="10">Phosphate transport system permease protein</fullName>
    </recommendedName>
</protein>
<dbReference type="PROSITE" id="PS50928">
    <property type="entry name" value="ABC_TM1"/>
    <property type="match status" value="1"/>
</dbReference>
<keyword evidence="4 10" id="KW-1003">Cell membrane</keyword>
<dbReference type="InterPro" id="IPR000515">
    <property type="entry name" value="MetI-like"/>
</dbReference>
<dbReference type="GO" id="GO:0005886">
    <property type="term" value="C:plasma membrane"/>
    <property type="evidence" value="ECO:0007669"/>
    <property type="project" value="UniProtKB-SubCell"/>
</dbReference>
<dbReference type="Pfam" id="PF00528">
    <property type="entry name" value="BPD_transp_1"/>
    <property type="match status" value="1"/>
</dbReference>
<evidence type="ECO:0000313" key="12">
    <source>
        <dbReference type="EMBL" id="SDF94412.1"/>
    </source>
</evidence>
<comment type="caution">
    <text evidence="12">The sequence shown here is derived from an EMBL/GenBank/DDBJ whole genome shotgun (WGS) entry which is preliminary data.</text>
</comment>
<feature type="transmembrane region" description="Helical" evidence="9">
    <location>
        <begin position="276"/>
        <end position="294"/>
    </location>
</feature>
<keyword evidence="13" id="KW-1185">Reference proteome</keyword>
<evidence type="ECO:0000256" key="6">
    <source>
        <dbReference type="ARBA" id="ARBA00022692"/>
    </source>
</evidence>
<dbReference type="Proteomes" id="UP000199259">
    <property type="component" value="Unassembled WGS sequence"/>
</dbReference>
<proteinExistence type="inferred from homology"/>
<evidence type="ECO:0000256" key="10">
    <source>
        <dbReference type="RuleBase" id="RU363054"/>
    </source>
</evidence>
<evidence type="ECO:0000259" key="11">
    <source>
        <dbReference type="PROSITE" id="PS50928"/>
    </source>
</evidence>
<dbReference type="EMBL" id="FNCA01000005">
    <property type="protein sequence ID" value="SDF94412.1"/>
    <property type="molecule type" value="Genomic_DNA"/>
</dbReference>
<evidence type="ECO:0000256" key="7">
    <source>
        <dbReference type="ARBA" id="ARBA00022989"/>
    </source>
</evidence>
<feature type="transmembrane region" description="Helical" evidence="9">
    <location>
        <begin position="104"/>
        <end position="128"/>
    </location>
</feature>
<organism evidence="12 13">
    <name type="scientific">Methanolobus vulcani</name>
    <dbReference type="NCBI Taxonomy" id="38026"/>
    <lineage>
        <taxon>Archaea</taxon>
        <taxon>Methanobacteriati</taxon>
        <taxon>Methanobacteriota</taxon>
        <taxon>Stenosarchaea group</taxon>
        <taxon>Methanomicrobia</taxon>
        <taxon>Methanosarcinales</taxon>
        <taxon>Methanosarcinaceae</taxon>
        <taxon>Methanolobus</taxon>
    </lineage>
</organism>
<evidence type="ECO:0000256" key="5">
    <source>
        <dbReference type="ARBA" id="ARBA00022592"/>
    </source>
</evidence>
<keyword evidence="3 9" id="KW-0813">Transport</keyword>
<dbReference type="GO" id="GO:0006817">
    <property type="term" value="P:phosphate ion transport"/>
    <property type="evidence" value="ECO:0007669"/>
    <property type="project" value="UniProtKB-KW"/>
</dbReference>
<keyword evidence="5 10" id="KW-0592">Phosphate transport</keyword>
<feature type="domain" description="ABC transmembrane type-1" evidence="11">
    <location>
        <begin position="67"/>
        <end position="295"/>
    </location>
</feature>
<keyword evidence="7 9" id="KW-1133">Transmembrane helix</keyword>
<dbReference type="PANTHER" id="PTHR30425:SF1">
    <property type="entry name" value="PHOSPHATE TRANSPORT SYSTEM PERMEASE PROTEIN PSTC"/>
    <property type="match status" value="1"/>
</dbReference>
<evidence type="ECO:0000256" key="4">
    <source>
        <dbReference type="ARBA" id="ARBA00022475"/>
    </source>
</evidence>
<dbReference type="InterPro" id="IPR051124">
    <property type="entry name" value="Phosphate_Transport_Permease"/>
</dbReference>
<feature type="transmembrane region" description="Helical" evidence="9">
    <location>
        <begin position="205"/>
        <end position="226"/>
    </location>
</feature>
<gene>
    <name evidence="12" type="ORF">SAMN04488589_1772</name>
</gene>
<feature type="transmembrane region" description="Helical" evidence="9">
    <location>
        <begin position="159"/>
        <end position="178"/>
    </location>
</feature>
<comment type="function">
    <text evidence="10">Part of the binding-protein-dependent transport system for phosphate; probably responsible for the translocation of the substrate across the membrane.</text>
</comment>
<name>A0A7Z7FEJ8_9EURY</name>
<feature type="transmembrane region" description="Helical" evidence="9">
    <location>
        <begin position="12"/>
        <end position="40"/>
    </location>
</feature>
<dbReference type="Gene3D" id="1.10.3720.10">
    <property type="entry name" value="MetI-like"/>
    <property type="match status" value="1"/>
</dbReference>
<comment type="subcellular location">
    <subcellularLocation>
        <location evidence="1 9">Cell membrane</location>
        <topology evidence="1 9">Multi-pass membrane protein</topology>
    </subcellularLocation>
</comment>
<dbReference type="OrthoDB" id="338493at2157"/>
<dbReference type="CDD" id="cd06261">
    <property type="entry name" value="TM_PBP2"/>
    <property type="match status" value="1"/>
</dbReference>
<evidence type="ECO:0000256" key="9">
    <source>
        <dbReference type="RuleBase" id="RU363032"/>
    </source>
</evidence>
<reference evidence="12 13" key="1">
    <citation type="submission" date="2016-10" db="EMBL/GenBank/DDBJ databases">
        <authorList>
            <person name="Varghese N."/>
            <person name="Submissions S."/>
        </authorList>
    </citation>
    <scope>NUCLEOTIDE SEQUENCE [LARGE SCALE GENOMIC DNA]</scope>
    <source>
        <strain evidence="12 13">PL 12/M</strain>
    </source>
</reference>
<sequence length="302" mass="32944">MAEHTSEKTARFVFLLLTLSTAFVAFYFIGYIFYTAYPIFVNQGLVNFITGTKWSYSQGIYGIRIFIIGTLIITALSLIISLPVSIFTAIFLSEYASPKIASLVRPFVELLVGIPSVVYGILGLYVFGNILRDYIIPFFSSNFGYIFLFRSLSDGSGIGVLLASIVLAIMIMPTITTISEDSIRSVAREHREASYSLGATQWETIRYVVLPAAFNGITAAIVLGIMRAMGETMAVVMLLGNTPIIPGSLFDTGYAMTSKILNDIGNYVSMDEPKSALFGIAAVLFAIEIVFVGISRKLGGKL</sequence>
<evidence type="ECO:0000313" key="13">
    <source>
        <dbReference type="Proteomes" id="UP000199259"/>
    </source>
</evidence>